<evidence type="ECO:0000313" key="2">
    <source>
        <dbReference type="Proteomes" id="UP001055072"/>
    </source>
</evidence>
<accession>A0ACB8TY16</accession>
<keyword evidence="2" id="KW-1185">Reference proteome</keyword>
<evidence type="ECO:0000313" key="1">
    <source>
        <dbReference type="EMBL" id="KAI0086759.1"/>
    </source>
</evidence>
<gene>
    <name evidence="1" type="ORF">BDY19DRAFT_986375</name>
</gene>
<comment type="caution">
    <text evidence="1">The sequence shown here is derived from an EMBL/GenBank/DDBJ whole genome shotgun (WGS) entry which is preliminary data.</text>
</comment>
<protein>
    <submittedName>
        <fullName evidence="1">Redoxin</fullName>
    </submittedName>
</protein>
<dbReference type="Proteomes" id="UP001055072">
    <property type="component" value="Unassembled WGS sequence"/>
</dbReference>
<reference evidence="1" key="1">
    <citation type="journal article" date="2021" name="Environ. Microbiol.">
        <title>Gene family expansions and transcriptome signatures uncover fungal adaptations to wood decay.</title>
        <authorList>
            <person name="Hage H."/>
            <person name="Miyauchi S."/>
            <person name="Viragh M."/>
            <person name="Drula E."/>
            <person name="Min B."/>
            <person name="Chaduli D."/>
            <person name="Navarro D."/>
            <person name="Favel A."/>
            <person name="Norest M."/>
            <person name="Lesage-Meessen L."/>
            <person name="Balint B."/>
            <person name="Merenyi Z."/>
            <person name="de Eugenio L."/>
            <person name="Morin E."/>
            <person name="Martinez A.T."/>
            <person name="Baldrian P."/>
            <person name="Stursova M."/>
            <person name="Martinez M.J."/>
            <person name="Novotny C."/>
            <person name="Magnuson J.K."/>
            <person name="Spatafora J.W."/>
            <person name="Maurice S."/>
            <person name="Pangilinan J."/>
            <person name="Andreopoulos W."/>
            <person name="LaButti K."/>
            <person name="Hundley H."/>
            <person name="Na H."/>
            <person name="Kuo A."/>
            <person name="Barry K."/>
            <person name="Lipzen A."/>
            <person name="Henrissat B."/>
            <person name="Riley R."/>
            <person name="Ahrendt S."/>
            <person name="Nagy L.G."/>
            <person name="Grigoriev I.V."/>
            <person name="Martin F."/>
            <person name="Rosso M.N."/>
        </authorList>
    </citation>
    <scope>NUCLEOTIDE SEQUENCE</scope>
    <source>
        <strain evidence="1">CBS 384.51</strain>
    </source>
</reference>
<proteinExistence type="predicted"/>
<name>A0ACB8TY16_9APHY</name>
<dbReference type="EMBL" id="MU274921">
    <property type="protein sequence ID" value="KAI0086759.1"/>
    <property type="molecule type" value="Genomic_DNA"/>
</dbReference>
<organism evidence="1 2">
    <name type="scientific">Irpex rosettiformis</name>
    <dbReference type="NCBI Taxonomy" id="378272"/>
    <lineage>
        <taxon>Eukaryota</taxon>
        <taxon>Fungi</taxon>
        <taxon>Dikarya</taxon>
        <taxon>Basidiomycota</taxon>
        <taxon>Agaricomycotina</taxon>
        <taxon>Agaricomycetes</taxon>
        <taxon>Polyporales</taxon>
        <taxon>Irpicaceae</taxon>
        <taxon>Irpex</taxon>
    </lineage>
</organism>
<sequence length="163" mass="17366">MSLSTAQIQPGGAIPTSVTVKEDAADQPFKFENLTGKNIFVGVPGAFTGTCTRQIPGYIESYDKFKEKGVQNIYVLAVNDVFVLKAWKDSLAPNGTPIHFIADDTGAFSGALGLLFDASPRLGSPRSKRYVLITEGSSVETVLVESVPSELTITAADRVLALL</sequence>